<accession>A0ABZ0JHT0</accession>
<evidence type="ECO:0000313" key="2">
    <source>
        <dbReference type="EMBL" id="WOS38986.1"/>
    </source>
</evidence>
<dbReference type="RefSeq" id="WP_160967801.1">
    <property type="nucleotide sequence ID" value="NZ_CP126170.1"/>
</dbReference>
<name>A0ABZ0JHT0_9XANT</name>
<sequence length="183" mass="19196">MNTPSYGACDAKESCAPVDTRLSARFLSTSVRAGMAWGGRPALQGGSIGAHCRSLKSNERGKDAALTADLFAHALGTRADSTCIFLPDVSSGCITPRIPGASQDASFLPSYTGPTMHALSRQQDASTETTHGRHRRFQVQIGHGNAMATVAIAALSHDLPARRQSSRHVTAAASSAGRPRLPE</sequence>
<dbReference type="EMBL" id="CP126172">
    <property type="protein sequence ID" value="WOS38986.1"/>
    <property type="molecule type" value="Genomic_DNA"/>
</dbReference>
<evidence type="ECO:0000313" key="3">
    <source>
        <dbReference type="Proteomes" id="UP001302020"/>
    </source>
</evidence>
<proteinExistence type="predicted"/>
<dbReference type="Proteomes" id="UP001302020">
    <property type="component" value="Chromosome"/>
</dbReference>
<feature type="region of interest" description="Disordered" evidence="1">
    <location>
        <begin position="161"/>
        <end position="183"/>
    </location>
</feature>
<gene>
    <name evidence="2" type="ORF">QN243_10995</name>
</gene>
<evidence type="ECO:0000256" key="1">
    <source>
        <dbReference type="SAM" id="MobiDB-lite"/>
    </source>
</evidence>
<reference evidence="2 3" key="1">
    <citation type="submission" date="2023-05" db="EMBL/GenBank/DDBJ databases">
        <title>Xanthomonas rydalmerenesis sp. nov., a novel Xanthomonas species isolated from Fragaria x ananassa.</title>
        <authorList>
            <person name="McKnight D.J.E."/>
            <person name="Wong-Bajracharya J."/>
            <person name="Okoh E.B."/>
            <person name="Snijders F."/>
            <person name="Lidbetter F."/>
            <person name="Webster J."/>
            <person name="Djordjevic S.P."/>
            <person name="Bogema D.R."/>
            <person name="Chapman T.A."/>
        </authorList>
    </citation>
    <scope>NUCLEOTIDE SEQUENCE [LARGE SCALE GENOMIC DNA]</scope>
    <source>
        <strain evidence="2 3">DAR34883</strain>
    </source>
</reference>
<keyword evidence="3" id="KW-1185">Reference proteome</keyword>
<organism evidence="2 3">
    <name type="scientific">Xanthomonas rydalmerensis</name>
    <dbReference type="NCBI Taxonomy" id="3046274"/>
    <lineage>
        <taxon>Bacteria</taxon>
        <taxon>Pseudomonadati</taxon>
        <taxon>Pseudomonadota</taxon>
        <taxon>Gammaproteobacteria</taxon>
        <taxon>Lysobacterales</taxon>
        <taxon>Lysobacteraceae</taxon>
        <taxon>Xanthomonas</taxon>
    </lineage>
</organism>
<protein>
    <submittedName>
        <fullName evidence="2">Uncharacterized protein</fullName>
    </submittedName>
</protein>